<dbReference type="GO" id="GO:0022857">
    <property type="term" value="F:transmembrane transporter activity"/>
    <property type="evidence" value="ECO:0007669"/>
    <property type="project" value="InterPro"/>
</dbReference>
<feature type="transmembrane region" description="Helical" evidence="5">
    <location>
        <begin position="134"/>
        <end position="153"/>
    </location>
</feature>
<dbReference type="AlphaFoldDB" id="A0A5N5T504"/>
<keyword evidence="8" id="KW-1185">Reference proteome</keyword>
<name>A0A5N5T504_9CRUS</name>
<dbReference type="InterPro" id="IPR020846">
    <property type="entry name" value="MFS_dom"/>
</dbReference>
<gene>
    <name evidence="7" type="primary">Orct_2</name>
    <name evidence="7" type="ORF">Anas_07696</name>
</gene>
<feature type="transmembrane region" description="Helical" evidence="5">
    <location>
        <begin position="16"/>
        <end position="38"/>
    </location>
</feature>
<protein>
    <submittedName>
        <fullName evidence="7">Organic cation transporter protein</fullName>
    </submittedName>
</protein>
<dbReference type="InterPro" id="IPR036259">
    <property type="entry name" value="MFS_trans_sf"/>
</dbReference>
<keyword evidence="2 5" id="KW-0812">Transmembrane</keyword>
<feature type="transmembrane region" description="Helical" evidence="5">
    <location>
        <begin position="45"/>
        <end position="65"/>
    </location>
</feature>
<evidence type="ECO:0000256" key="3">
    <source>
        <dbReference type="ARBA" id="ARBA00022989"/>
    </source>
</evidence>
<dbReference type="SUPFAM" id="SSF103473">
    <property type="entry name" value="MFS general substrate transporter"/>
    <property type="match status" value="1"/>
</dbReference>
<organism evidence="7 8">
    <name type="scientific">Armadillidium nasatum</name>
    <dbReference type="NCBI Taxonomy" id="96803"/>
    <lineage>
        <taxon>Eukaryota</taxon>
        <taxon>Metazoa</taxon>
        <taxon>Ecdysozoa</taxon>
        <taxon>Arthropoda</taxon>
        <taxon>Crustacea</taxon>
        <taxon>Multicrustacea</taxon>
        <taxon>Malacostraca</taxon>
        <taxon>Eumalacostraca</taxon>
        <taxon>Peracarida</taxon>
        <taxon>Isopoda</taxon>
        <taxon>Oniscidea</taxon>
        <taxon>Crinocheta</taxon>
        <taxon>Armadillidiidae</taxon>
        <taxon>Armadillidium</taxon>
    </lineage>
</organism>
<dbReference type="Proteomes" id="UP000326759">
    <property type="component" value="Unassembled WGS sequence"/>
</dbReference>
<evidence type="ECO:0000259" key="6">
    <source>
        <dbReference type="PROSITE" id="PS50850"/>
    </source>
</evidence>
<reference evidence="7 8" key="1">
    <citation type="journal article" date="2019" name="PLoS Biol.">
        <title>Sex chromosomes control vertical transmission of feminizing Wolbachia symbionts in an isopod.</title>
        <authorList>
            <person name="Becking T."/>
            <person name="Chebbi M.A."/>
            <person name="Giraud I."/>
            <person name="Moumen B."/>
            <person name="Laverre T."/>
            <person name="Caubet Y."/>
            <person name="Peccoud J."/>
            <person name="Gilbert C."/>
            <person name="Cordaux R."/>
        </authorList>
    </citation>
    <scope>NUCLEOTIDE SEQUENCE [LARGE SCALE GENOMIC DNA]</scope>
    <source>
        <strain evidence="7">ANa2</strain>
        <tissue evidence="7">Whole body excluding digestive tract and cuticle</tissue>
    </source>
</reference>
<dbReference type="EMBL" id="SEYY01015390">
    <property type="protein sequence ID" value="KAB7500060.1"/>
    <property type="molecule type" value="Genomic_DNA"/>
</dbReference>
<evidence type="ECO:0000313" key="8">
    <source>
        <dbReference type="Proteomes" id="UP000326759"/>
    </source>
</evidence>
<evidence type="ECO:0000256" key="5">
    <source>
        <dbReference type="SAM" id="Phobius"/>
    </source>
</evidence>
<sequence length="189" mass="20562">MYYGLSMYVGSLSGDLFINFTLVILVEIPAYTISAFASNKFGRKLILIISFIAGGVACITAGFLNEEYHNIILTLSIIGKFGITASFGAIYVYSGEIFPTEYRTTGVGVCSMHGRIGGILAPFIANLAQIYKPLPSLIFGVLSFIAGLLLFLLPETKGESLPQTIEDSEQIGKNQSLWTFCMGCSDRKR</sequence>
<dbReference type="PROSITE" id="PS50850">
    <property type="entry name" value="MFS"/>
    <property type="match status" value="1"/>
</dbReference>
<comment type="subcellular location">
    <subcellularLocation>
        <location evidence="1">Membrane</location>
        <topology evidence="1">Multi-pass membrane protein</topology>
    </subcellularLocation>
</comment>
<comment type="caution">
    <text evidence="7">The sequence shown here is derived from an EMBL/GenBank/DDBJ whole genome shotgun (WGS) entry which is preliminary data.</text>
</comment>
<evidence type="ECO:0000256" key="1">
    <source>
        <dbReference type="ARBA" id="ARBA00004141"/>
    </source>
</evidence>
<evidence type="ECO:0000313" key="7">
    <source>
        <dbReference type="EMBL" id="KAB7500060.1"/>
    </source>
</evidence>
<evidence type="ECO:0000256" key="2">
    <source>
        <dbReference type="ARBA" id="ARBA00022692"/>
    </source>
</evidence>
<evidence type="ECO:0000256" key="4">
    <source>
        <dbReference type="ARBA" id="ARBA00023136"/>
    </source>
</evidence>
<accession>A0A5N5T504</accession>
<dbReference type="InterPro" id="IPR011701">
    <property type="entry name" value="MFS"/>
</dbReference>
<dbReference type="Pfam" id="PF07690">
    <property type="entry name" value="MFS_1"/>
    <property type="match status" value="1"/>
</dbReference>
<feature type="transmembrane region" description="Helical" evidence="5">
    <location>
        <begin position="71"/>
        <end position="93"/>
    </location>
</feature>
<dbReference type="GO" id="GO:0016020">
    <property type="term" value="C:membrane"/>
    <property type="evidence" value="ECO:0007669"/>
    <property type="project" value="UniProtKB-SubCell"/>
</dbReference>
<dbReference type="PANTHER" id="PTHR24064">
    <property type="entry name" value="SOLUTE CARRIER FAMILY 22 MEMBER"/>
    <property type="match status" value="1"/>
</dbReference>
<keyword evidence="4 5" id="KW-0472">Membrane</keyword>
<dbReference type="Gene3D" id="1.20.1250.20">
    <property type="entry name" value="MFS general substrate transporter like domains"/>
    <property type="match status" value="1"/>
</dbReference>
<dbReference type="OrthoDB" id="3936150at2759"/>
<feature type="domain" description="Major facilitator superfamily (MFS) profile" evidence="6">
    <location>
        <begin position="1"/>
        <end position="158"/>
    </location>
</feature>
<proteinExistence type="predicted"/>
<keyword evidence="3 5" id="KW-1133">Transmembrane helix</keyword>